<protein>
    <submittedName>
        <fullName evidence="1">Uncharacterized protein</fullName>
    </submittedName>
</protein>
<evidence type="ECO:0000313" key="2">
    <source>
        <dbReference type="Proteomes" id="UP001501442"/>
    </source>
</evidence>
<dbReference type="RefSeq" id="WP_345438809.1">
    <property type="nucleotide sequence ID" value="NZ_BAABHK010000016.1"/>
</dbReference>
<comment type="caution">
    <text evidence="1">The sequence shown here is derived from an EMBL/GenBank/DDBJ whole genome shotgun (WGS) entry which is preliminary data.</text>
</comment>
<dbReference type="Proteomes" id="UP001501442">
    <property type="component" value="Unassembled WGS sequence"/>
</dbReference>
<reference evidence="2" key="1">
    <citation type="journal article" date="2019" name="Int. J. Syst. Evol. Microbiol.">
        <title>The Global Catalogue of Microorganisms (GCM) 10K type strain sequencing project: providing services to taxonomists for standard genome sequencing and annotation.</title>
        <authorList>
            <consortium name="The Broad Institute Genomics Platform"/>
            <consortium name="The Broad Institute Genome Sequencing Center for Infectious Disease"/>
            <person name="Wu L."/>
            <person name="Ma J."/>
        </authorList>
    </citation>
    <scope>NUCLEOTIDE SEQUENCE [LARGE SCALE GENOMIC DNA]</scope>
    <source>
        <strain evidence="2">JCM 17939</strain>
    </source>
</reference>
<evidence type="ECO:0000313" key="1">
    <source>
        <dbReference type="EMBL" id="GAA4635823.1"/>
    </source>
</evidence>
<organism evidence="1 2">
    <name type="scientific">Actinoallomurus vinaceus</name>
    <dbReference type="NCBI Taxonomy" id="1080074"/>
    <lineage>
        <taxon>Bacteria</taxon>
        <taxon>Bacillati</taxon>
        <taxon>Actinomycetota</taxon>
        <taxon>Actinomycetes</taxon>
        <taxon>Streptosporangiales</taxon>
        <taxon>Thermomonosporaceae</taxon>
        <taxon>Actinoallomurus</taxon>
    </lineage>
</organism>
<sequence length="51" mass="5713">MHLFCAQCLREGLPLPSFKTEIRARRPERAKYAITVANGDALCIEHVSEGI</sequence>
<gene>
    <name evidence="1" type="ORF">GCM10023196_083020</name>
</gene>
<accession>A0ABP8UNA1</accession>
<proteinExistence type="predicted"/>
<keyword evidence="2" id="KW-1185">Reference proteome</keyword>
<dbReference type="EMBL" id="BAABHK010000016">
    <property type="protein sequence ID" value="GAA4635823.1"/>
    <property type="molecule type" value="Genomic_DNA"/>
</dbReference>
<name>A0ABP8UNA1_9ACTN</name>